<accession>A0ABS1KSZ8</accession>
<keyword evidence="1" id="KW-0732">Signal</keyword>
<reference evidence="2 3" key="1">
    <citation type="submission" date="2021-01" db="EMBL/GenBank/DDBJ databases">
        <title>Chryseolinea sp. Jin1 Genome sequencing and assembly.</title>
        <authorList>
            <person name="Kim I."/>
        </authorList>
    </citation>
    <scope>NUCLEOTIDE SEQUENCE [LARGE SCALE GENOMIC DNA]</scope>
    <source>
        <strain evidence="2 3">Jin1</strain>
    </source>
</reference>
<sequence length="160" mass="16970">MRYIFLMVVCAFSLSHSVAQTTTDTDLRMEKNFWGIKFYQGSKLLKPAEVLNIMKPNDQAYAAFKKAKTNADAASVVGFVGGALIGWPLGTAIAGGDPQWGLAAGGAALLLIGIPLSQGFTKNANMAFDLYNHGDTTAKSYAPKMYVGVRGAGVGVAVRF</sequence>
<protein>
    <recommendedName>
        <fullName evidence="4">DUF4199 domain-containing protein</fullName>
    </recommendedName>
</protein>
<evidence type="ECO:0000313" key="2">
    <source>
        <dbReference type="EMBL" id="MBL0742347.1"/>
    </source>
</evidence>
<organism evidence="2 3">
    <name type="scientific">Chryseolinea lacunae</name>
    <dbReference type="NCBI Taxonomy" id="2801331"/>
    <lineage>
        <taxon>Bacteria</taxon>
        <taxon>Pseudomonadati</taxon>
        <taxon>Bacteroidota</taxon>
        <taxon>Cytophagia</taxon>
        <taxon>Cytophagales</taxon>
        <taxon>Fulvivirgaceae</taxon>
        <taxon>Chryseolinea</taxon>
    </lineage>
</organism>
<evidence type="ECO:0000313" key="3">
    <source>
        <dbReference type="Proteomes" id="UP000613030"/>
    </source>
</evidence>
<feature type="chain" id="PRO_5046935880" description="DUF4199 domain-containing protein" evidence="1">
    <location>
        <begin position="22"/>
        <end position="160"/>
    </location>
</feature>
<proteinExistence type="predicted"/>
<gene>
    <name evidence="2" type="ORF">JI741_14045</name>
</gene>
<dbReference type="RefSeq" id="WP_202010496.1">
    <property type="nucleotide sequence ID" value="NZ_JAERRB010000004.1"/>
</dbReference>
<dbReference type="Proteomes" id="UP000613030">
    <property type="component" value="Unassembled WGS sequence"/>
</dbReference>
<name>A0ABS1KSZ8_9BACT</name>
<keyword evidence="3" id="KW-1185">Reference proteome</keyword>
<feature type="signal peptide" evidence="1">
    <location>
        <begin position="1"/>
        <end position="21"/>
    </location>
</feature>
<evidence type="ECO:0008006" key="4">
    <source>
        <dbReference type="Google" id="ProtNLM"/>
    </source>
</evidence>
<dbReference type="EMBL" id="JAERRB010000004">
    <property type="protein sequence ID" value="MBL0742347.1"/>
    <property type="molecule type" value="Genomic_DNA"/>
</dbReference>
<evidence type="ECO:0000256" key="1">
    <source>
        <dbReference type="SAM" id="SignalP"/>
    </source>
</evidence>
<comment type="caution">
    <text evidence="2">The sequence shown here is derived from an EMBL/GenBank/DDBJ whole genome shotgun (WGS) entry which is preliminary data.</text>
</comment>